<feature type="transmembrane region" description="Helical" evidence="1">
    <location>
        <begin position="190"/>
        <end position="209"/>
    </location>
</feature>
<sequence>MFTRKTWKTYDHYAFGGIAVIGTIAAIGLIEGLMMTPHWSVWEAELGRVSGPFMNVLGVLFGLTLAFLANDTWTAHDRARGAVLREADAIRRMDILAETMPSASRHALQDAIRAYVAAATAEWPALARCEISPAAVEAADDLLRRAAFAPADGPVDPPVRQALIGAVTETRENRDIRIGLSRTHVNPLKWFGMAFLGFLTLLAIAAIHATDPTAALTAMTLFGLAAAPTAAIVLVHGNPFQQPSAVSPSQLSAALTGRTVSHGGKV</sequence>
<keyword evidence="1" id="KW-1133">Transmembrane helix</keyword>
<proteinExistence type="predicted"/>
<dbReference type="Pfam" id="PF14023">
    <property type="entry name" value="Bestrophin-like"/>
    <property type="match status" value="1"/>
</dbReference>
<dbReference type="AlphaFoldDB" id="A0A2G1QH26"/>
<name>A0A2G1QH26_9HYPH</name>
<keyword evidence="1" id="KW-0472">Membrane</keyword>
<evidence type="ECO:0008006" key="4">
    <source>
        <dbReference type="Google" id="ProtNLM"/>
    </source>
</evidence>
<comment type="caution">
    <text evidence="2">The sequence shown here is derived from an EMBL/GenBank/DDBJ whole genome shotgun (WGS) entry which is preliminary data.</text>
</comment>
<gene>
    <name evidence="2" type="ORF">CSC94_21915</name>
</gene>
<dbReference type="RefSeq" id="WP_099308527.1">
    <property type="nucleotide sequence ID" value="NZ_PDVP01000021.1"/>
</dbReference>
<feature type="transmembrane region" description="Helical" evidence="1">
    <location>
        <begin position="12"/>
        <end position="30"/>
    </location>
</feature>
<keyword evidence="3" id="KW-1185">Reference proteome</keyword>
<accession>A0A2G1QH26</accession>
<protein>
    <recommendedName>
        <fullName evidence="4">DUF4239 domain-containing protein</fullName>
    </recommendedName>
</protein>
<dbReference type="InterPro" id="IPR025333">
    <property type="entry name" value="DUF4239"/>
</dbReference>
<dbReference type="Proteomes" id="UP000221168">
    <property type="component" value="Unassembled WGS sequence"/>
</dbReference>
<evidence type="ECO:0000313" key="3">
    <source>
        <dbReference type="Proteomes" id="UP000221168"/>
    </source>
</evidence>
<organism evidence="2 3">
    <name type="scientific">Zhengella mangrovi</name>
    <dbReference type="NCBI Taxonomy" id="1982044"/>
    <lineage>
        <taxon>Bacteria</taxon>
        <taxon>Pseudomonadati</taxon>
        <taxon>Pseudomonadota</taxon>
        <taxon>Alphaproteobacteria</taxon>
        <taxon>Hyphomicrobiales</taxon>
        <taxon>Notoacmeibacteraceae</taxon>
        <taxon>Zhengella</taxon>
    </lineage>
</organism>
<dbReference type="EMBL" id="PDVP01000021">
    <property type="protein sequence ID" value="PHP64847.1"/>
    <property type="molecule type" value="Genomic_DNA"/>
</dbReference>
<feature type="transmembrane region" description="Helical" evidence="1">
    <location>
        <begin position="215"/>
        <end position="235"/>
    </location>
</feature>
<reference evidence="2 3" key="1">
    <citation type="submission" date="2017-10" db="EMBL/GenBank/DDBJ databases">
        <title>Sedimentibacterium mangrovi gen. nov., sp. nov., a novel member of family Phyllobacteriacea isolated from mangrove sediment.</title>
        <authorList>
            <person name="Liao H."/>
            <person name="Tian Y."/>
        </authorList>
    </citation>
    <scope>NUCLEOTIDE SEQUENCE [LARGE SCALE GENOMIC DNA]</scope>
    <source>
        <strain evidence="2 3">X9-2-2</strain>
    </source>
</reference>
<dbReference type="OrthoDB" id="797232at2"/>
<evidence type="ECO:0000313" key="2">
    <source>
        <dbReference type="EMBL" id="PHP64847.1"/>
    </source>
</evidence>
<evidence type="ECO:0000256" key="1">
    <source>
        <dbReference type="SAM" id="Phobius"/>
    </source>
</evidence>
<keyword evidence="1" id="KW-0812">Transmembrane</keyword>
<feature type="transmembrane region" description="Helical" evidence="1">
    <location>
        <begin position="50"/>
        <end position="70"/>
    </location>
</feature>